<name>A0A8H6J7J6_9PEZI</name>
<feature type="transmembrane region" description="Helical" evidence="2">
    <location>
        <begin position="300"/>
        <end position="319"/>
    </location>
</feature>
<evidence type="ECO:0000256" key="2">
    <source>
        <dbReference type="SAM" id="Phobius"/>
    </source>
</evidence>
<protein>
    <submittedName>
        <fullName evidence="3">Ubiquitin conjugating</fullName>
    </submittedName>
</protein>
<feature type="transmembrane region" description="Helical" evidence="2">
    <location>
        <begin position="382"/>
        <end position="408"/>
    </location>
</feature>
<reference evidence="3" key="1">
    <citation type="journal article" date="2020" name="Phytopathology">
        <title>Genome Sequence Resources of Colletotrichum truncatum, C. plurivorum, C. musicola, and C. sojae: Four Species Pathogenic to Soybean (Glycine max).</title>
        <authorList>
            <person name="Rogerio F."/>
            <person name="Boufleur T.R."/>
            <person name="Ciampi-Guillardi M."/>
            <person name="Sukno S.A."/>
            <person name="Thon M.R."/>
            <person name="Massola Junior N.S."/>
            <person name="Baroncelli R."/>
        </authorList>
    </citation>
    <scope>NUCLEOTIDE SEQUENCE</scope>
    <source>
        <strain evidence="3">LFN0074</strain>
    </source>
</reference>
<organism evidence="3 4">
    <name type="scientific">Colletotrichum musicola</name>
    <dbReference type="NCBI Taxonomy" id="2175873"/>
    <lineage>
        <taxon>Eukaryota</taxon>
        <taxon>Fungi</taxon>
        <taxon>Dikarya</taxon>
        <taxon>Ascomycota</taxon>
        <taxon>Pezizomycotina</taxon>
        <taxon>Sordariomycetes</taxon>
        <taxon>Hypocreomycetidae</taxon>
        <taxon>Glomerellales</taxon>
        <taxon>Glomerellaceae</taxon>
        <taxon>Colletotrichum</taxon>
        <taxon>Colletotrichum orchidearum species complex</taxon>
    </lineage>
</organism>
<accession>A0A8H6J7J6</accession>
<gene>
    <name evidence="3" type="ORF">CMUS01_14050</name>
</gene>
<proteinExistence type="predicted"/>
<keyword evidence="2" id="KW-0472">Membrane</keyword>
<evidence type="ECO:0000256" key="1">
    <source>
        <dbReference type="SAM" id="MobiDB-lite"/>
    </source>
</evidence>
<keyword evidence="4" id="KW-1185">Reference proteome</keyword>
<feature type="transmembrane region" description="Helical" evidence="2">
    <location>
        <begin position="27"/>
        <end position="47"/>
    </location>
</feature>
<keyword evidence="2" id="KW-1133">Transmembrane helix</keyword>
<evidence type="ECO:0000313" key="4">
    <source>
        <dbReference type="Proteomes" id="UP000639643"/>
    </source>
</evidence>
<evidence type="ECO:0000313" key="3">
    <source>
        <dbReference type="EMBL" id="KAF6807748.1"/>
    </source>
</evidence>
<comment type="caution">
    <text evidence="3">The sequence shown here is derived from an EMBL/GenBank/DDBJ whole genome shotgun (WGS) entry which is preliminary data.</text>
</comment>
<feature type="transmembrane region" description="Helical" evidence="2">
    <location>
        <begin position="131"/>
        <end position="153"/>
    </location>
</feature>
<feature type="region of interest" description="Disordered" evidence="1">
    <location>
        <begin position="71"/>
        <end position="99"/>
    </location>
</feature>
<dbReference type="Proteomes" id="UP000639643">
    <property type="component" value="Unassembled WGS sequence"/>
</dbReference>
<keyword evidence="2" id="KW-0812">Transmembrane</keyword>
<sequence>MSLAAVNITHGNGTHGGQEPGSGLSTWGILTGLILMVPLVILPLIFVRYTLNSLYLAIVIIEEEDDPHSDDVWDDSADHFSDNPLEEVQREPSSGFTDISDVEAGPDEGILRPSKPTASLRSIAKQLHESFGLLASFQGFFSFSMAVSFHIIAKIAYSLSTRTPGYDGKLGFSPSLASDITVGLPALAVSLAAVQITTHWVHVIITAPTPWDPSRIIPHLGYLGSLKILFRGWMTIPYLAIEVVALFRKSLPPFGETFHATALPVTLHWIAANAASWIDVKARSLLYTKQFDSIANLKQFWGAAMALFISYASYLVLVVPTQVVLFRIQASLLPHGARPIIPFQRAFERFVEPRSIGGTGYLSMSDAWRSFSRQSWRRVVRVYFKIACVNATFFFLIPVVLKVVFLVMSLGKSTKAGREAVAFDV</sequence>
<dbReference type="EMBL" id="WIGM01000962">
    <property type="protein sequence ID" value="KAF6807748.1"/>
    <property type="molecule type" value="Genomic_DNA"/>
</dbReference>
<dbReference type="AlphaFoldDB" id="A0A8H6J7J6"/>
<dbReference type="OrthoDB" id="2896006at2759"/>